<keyword evidence="3" id="KW-1185">Reference proteome</keyword>
<feature type="compositionally biased region" description="Acidic residues" evidence="1">
    <location>
        <begin position="26"/>
        <end position="39"/>
    </location>
</feature>
<feature type="region of interest" description="Disordered" evidence="1">
    <location>
        <begin position="17"/>
        <end position="68"/>
    </location>
</feature>
<evidence type="ECO:0000256" key="1">
    <source>
        <dbReference type="SAM" id="MobiDB-lite"/>
    </source>
</evidence>
<dbReference type="AlphaFoldDB" id="A0A1I2NXM3"/>
<dbReference type="InterPro" id="IPR047676">
    <property type="entry name" value="FxLYD_dom"/>
</dbReference>
<evidence type="ECO:0000313" key="2">
    <source>
        <dbReference type="EMBL" id="SFG06031.1"/>
    </source>
</evidence>
<dbReference type="RefSeq" id="WP_092890043.1">
    <property type="nucleotide sequence ID" value="NZ_FOOQ01000001.1"/>
</dbReference>
<feature type="compositionally biased region" description="Low complexity" evidence="1">
    <location>
        <begin position="40"/>
        <end position="65"/>
    </location>
</feature>
<dbReference type="PROSITE" id="PS51257">
    <property type="entry name" value="PROKAR_LIPOPROTEIN"/>
    <property type="match status" value="1"/>
</dbReference>
<organism evidence="2 3">
    <name type="scientific">Halopelagius inordinatus</name>
    <dbReference type="NCBI Taxonomy" id="553467"/>
    <lineage>
        <taxon>Archaea</taxon>
        <taxon>Methanobacteriati</taxon>
        <taxon>Methanobacteriota</taxon>
        <taxon>Stenosarchaea group</taxon>
        <taxon>Halobacteria</taxon>
        <taxon>Halobacteriales</taxon>
        <taxon>Haloferacaceae</taxon>
    </lineage>
</organism>
<accession>A0A1I2NXM3</accession>
<proteinExistence type="predicted"/>
<dbReference type="Proteomes" id="UP000198876">
    <property type="component" value="Unassembled WGS sequence"/>
</dbReference>
<reference evidence="3" key="1">
    <citation type="submission" date="2016-10" db="EMBL/GenBank/DDBJ databases">
        <authorList>
            <person name="Varghese N."/>
            <person name="Submissions S."/>
        </authorList>
    </citation>
    <scope>NUCLEOTIDE SEQUENCE [LARGE SCALE GENOMIC DNA]</scope>
    <source>
        <strain evidence="3">CGMCC 1.7739</strain>
    </source>
</reference>
<evidence type="ECO:0000313" key="3">
    <source>
        <dbReference type="Proteomes" id="UP000198876"/>
    </source>
</evidence>
<gene>
    <name evidence="2" type="ORF">SAMN04488063_1298</name>
</gene>
<dbReference type="OrthoDB" id="205617at2157"/>
<protein>
    <submittedName>
        <fullName evidence="2">Uncharacterized protein</fullName>
    </submittedName>
</protein>
<name>A0A1I2NXM3_9EURY</name>
<dbReference type="EMBL" id="FOOQ01000001">
    <property type="protein sequence ID" value="SFG06031.1"/>
    <property type="molecule type" value="Genomic_DNA"/>
</dbReference>
<dbReference type="NCBIfam" id="NF038353">
    <property type="entry name" value="FxLYD_dom"/>
    <property type="match status" value="1"/>
</dbReference>
<sequence>MDRRKFIACVGAASVTGLAGCSGSSEPDDSSSGDADESTPEPTEGSTSEPTTEPTPTETATPEPESALKINEDEFYEEDFSAGVTGIVENTTDETISYVAVEVAFYDADDVKLEDGLDNTQDLKGGGKWKFDAMYPGDASEVDHYEISASDSPF</sequence>